<evidence type="ECO:0000313" key="2">
    <source>
        <dbReference type="EMBL" id="GAL80281.1"/>
    </source>
</evidence>
<dbReference type="EMBL" id="BBNQ01000013">
    <property type="protein sequence ID" value="GAL63718.1"/>
    <property type="molecule type" value="Genomic_DNA"/>
</dbReference>
<accession>A0A090WTD3</accession>
<sequence length="50" mass="5951">MGIILAEESEYYISFNSVNFNSDTPYYSENINITNFYKDTPETYYFIVTE</sequence>
<name>A0A090WTD3_9FLAO</name>
<protein>
    <submittedName>
        <fullName evidence="2">Uncharacterized protein</fullName>
    </submittedName>
</protein>
<dbReference type="Proteomes" id="UP000029644">
    <property type="component" value="Unassembled WGS sequence"/>
</dbReference>
<evidence type="ECO:0000313" key="4">
    <source>
        <dbReference type="Proteomes" id="UP000029644"/>
    </source>
</evidence>
<organism evidence="2 3">
    <name type="scientific">Algibacter lectus</name>
    <dbReference type="NCBI Taxonomy" id="221126"/>
    <lineage>
        <taxon>Bacteria</taxon>
        <taxon>Pseudomonadati</taxon>
        <taxon>Bacteroidota</taxon>
        <taxon>Flavobacteriia</taxon>
        <taxon>Flavobacteriales</taxon>
        <taxon>Flavobacteriaceae</taxon>
        <taxon>Algibacter</taxon>
    </lineage>
</organism>
<evidence type="ECO:0000313" key="3">
    <source>
        <dbReference type="Proteomes" id="UP000029643"/>
    </source>
</evidence>
<comment type="caution">
    <text evidence="2">The sequence shown here is derived from an EMBL/GenBank/DDBJ whole genome shotgun (WGS) entry which is preliminary data.</text>
</comment>
<reference evidence="3 4" key="1">
    <citation type="journal article" date="2014" name="Genome Announc.">
        <title>Draft Genome Sequences of Marine Flavobacterium Algibacter lectus Strains SS8 and NR4.</title>
        <authorList>
            <person name="Takatani N."/>
            <person name="Nakanishi M."/>
            <person name="Meirelles P."/>
            <person name="Mino S."/>
            <person name="Suda W."/>
            <person name="Oshima K."/>
            <person name="Hattori M."/>
            <person name="Ohkuma M."/>
            <person name="Hosokawa M."/>
            <person name="Miyashita K."/>
            <person name="Thompson F.L."/>
            <person name="Niwa A."/>
            <person name="Sawabe T."/>
            <person name="Sawabe T."/>
        </authorList>
    </citation>
    <scope>NUCLEOTIDE SEQUENCE [LARGE SCALE GENOMIC DNA]</scope>
    <source>
        <strain evidence="2">JCM 19274</strain>
        <strain evidence="1 4">JCM 19300</strain>
        <strain evidence="3">JCM19274</strain>
    </source>
</reference>
<dbReference type="EMBL" id="BBNU01000010">
    <property type="protein sequence ID" value="GAL80281.1"/>
    <property type="molecule type" value="Genomic_DNA"/>
</dbReference>
<dbReference type="AlphaFoldDB" id="A0A090WTD3"/>
<evidence type="ECO:0000313" key="1">
    <source>
        <dbReference type="EMBL" id="GAL63718.1"/>
    </source>
</evidence>
<dbReference type="Proteomes" id="UP000029643">
    <property type="component" value="Unassembled WGS sequence"/>
</dbReference>
<proteinExistence type="predicted"/>
<gene>
    <name evidence="2" type="ORF">JCM19274_571</name>
    <name evidence="1" type="ORF">JCM19300_2754</name>
</gene>